<comment type="caution">
    <text evidence="3">The sequence shown here is derived from an EMBL/GenBank/DDBJ whole genome shotgun (WGS) entry which is preliminary data.</text>
</comment>
<dbReference type="PANTHER" id="PTHR40446:SF2">
    <property type="entry name" value="N-ACETYLGLUCOSAMINE-1-PHOSPHODIESTER ALPHA-N-ACETYLGLUCOSAMINIDASE"/>
    <property type="match status" value="1"/>
</dbReference>
<reference evidence="3 4" key="1">
    <citation type="submission" date="2019-03" db="EMBL/GenBank/DDBJ databases">
        <title>Genomic Encyclopedia of Type Strains, Phase IV (KMG-IV): sequencing the most valuable type-strain genomes for metagenomic binning, comparative biology and taxonomic classification.</title>
        <authorList>
            <person name="Goeker M."/>
        </authorList>
    </citation>
    <scope>NUCLEOTIDE SEQUENCE [LARGE SCALE GENOMIC DNA]</scope>
    <source>
        <strain evidence="3 4">DSM 17974</strain>
    </source>
</reference>
<dbReference type="InterPro" id="IPR018711">
    <property type="entry name" value="NAGPA"/>
</dbReference>
<gene>
    <name evidence="3" type="ORF">C7445_104223</name>
</gene>
<evidence type="ECO:0000313" key="3">
    <source>
        <dbReference type="EMBL" id="TDY49710.1"/>
    </source>
</evidence>
<dbReference type="Pfam" id="PF09992">
    <property type="entry name" value="NAGPA"/>
    <property type="match status" value="1"/>
</dbReference>
<accession>A0A4R8LQA3</accession>
<feature type="chain" id="PRO_5020414017" evidence="1">
    <location>
        <begin position="17"/>
        <end position="371"/>
    </location>
</feature>
<dbReference type="EMBL" id="SORF01000004">
    <property type="protein sequence ID" value="TDY49710.1"/>
    <property type="molecule type" value="Genomic_DNA"/>
</dbReference>
<keyword evidence="4" id="KW-1185">Reference proteome</keyword>
<feature type="domain" description="Phosphodiester glycosidase" evidence="2">
    <location>
        <begin position="199"/>
        <end position="369"/>
    </location>
</feature>
<keyword evidence="1" id="KW-0732">Signal</keyword>
<dbReference type="RefSeq" id="WP_243834990.1">
    <property type="nucleotide sequence ID" value="NZ_BSUS01000001.1"/>
</dbReference>
<evidence type="ECO:0000313" key="4">
    <source>
        <dbReference type="Proteomes" id="UP000294581"/>
    </source>
</evidence>
<protein>
    <submittedName>
        <fullName evidence="3">Uncharacterized protein DUF2233</fullName>
    </submittedName>
</protein>
<organism evidence="3 4">
    <name type="scientific">Alicyclobacillus sacchari</name>
    <dbReference type="NCBI Taxonomy" id="392010"/>
    <lineage>
        <taxon>Bacteria</taxon>
        <taxon>Bacillati</taxon>
        <taxon>Bacillota</taxon>
        <taxon>Bacilli</taxon>
        <taxon>Bacillales</taxon>
        <taxon>Alicyclobacillaceae</taxon>
        <taxon>Alicyclobacillus</taxon>
    </lineage>
</organism>
<evidence type="ECO:0000259" key="2">
    <source>
        <dbReference type="Pfam" id="PF09992"/>
    </source>
</evidence>
<proteinExistence type="predicted"/>
<dbReference type="PANTHER" id="PTHR40446">
    <property type="entry name" value="N-ACETYLGLUCOSAMINE-1-PHOSPHODIESTER ALPHA-N-ACETYLGLUCOSAMINIDASE"/>
    <property type="match status" value="1"/>
</dbReference>
<dbReference type="AlphaFoldDB" id="A0A4R8LQA3"/>
<sequence length="371" mass="39432">MFTMFTRLFAATTAYAASAMLIHHTPESHGLQRVGRAIPIHQDVAASPIVYRQLTIAGEQVNAVYINTHAPHVHAFPVIANNRLGTTASLASIANANHAIAAINGTFFNSWSNQFPAGALEINGQFQTDEKGTLLGFADNGDLWMGRATENLSLMVHDASNPISQLWPWYINIPSDNPLRIDVLTPYFGAFTKDKSAMVAIVENGRVSAMHQGITPIPRTGYAIELGSSGAMSDVIHRIHVGDPATLSDTVESLPAAQPIPFTHYPNAIAAGPMLTDGGKIALNPALEGFTNAEINSDTMRSLVGIDAAGRLVFATIHAANLSLEAQIAHTLGLVQSMNLDGGSSSGLWLNGHYIVTPGRNLATAIVVTES</sequence>
<feature type="signal peptide" evidence="1">
    <location>
        <begin position="1"/>
        <end position="16"/>
    </location>
</feature>
<evidence type="ECO:0000256" key="1">
    <source>
        <dbReference type="SAM" id="SignalP"/>
    </source>
</evidence>
<dbReference type="Proteomes" id="UP000294581">
    <property type="component" value="Unassembled WGS sequence"/>
</dbReference>
<name>A0A4R8LQA3_9BACL</name>